<dbReference type="GO" id="GO:0016567">
    <property type="term" value="P:protein ubiquitination"/>
    <property type="evidence" value="ECO:0007669"/>
    <property type="project" value="UniProtKB-UniPathway"/>
</dbReference>
<organism evidence="6 7">
    <name type="scientific">Zostera marina</name>
    <name type="common">Eelgrass</name>
    <dbReference type="NCBI Taxonomy" id="29655"/>
    <lineage>
        <taxon>Eukaryota</taxon>
        <taxon>Viridiplantae</taxon>
        <taxon>Streptophyta</taxon>
        <taxon>Embryophyta</taxon>
        <taxon>Tracheophyta</taxon>
        <taxon>Spermatophyta</taxon>
        <taxon>Magnoliopsida</taxon>
        <taxon>Liliopsida</taxon>
        <taxon>Zosteraceae</taxon>
        <taxon>Zostera</taxon>
    </lineage>
</organism>
<evidence type="ECO:0000256" key="2">
    <source>
        <dbReference type="ARBA" id="ARBA00004906"/>
    </source>
</evidence>
<dbReference type="PANTHER" id="PTHR45958">
    <property type="entry name" value="RING-TYPE E3 UBIQUITIN TRANSFERASE"/>
    <property type="match status" value="1"/>
</dbReference>
<dbReference type="Proteomes" id="UP000036987">
    <property type="component" value="Unassembled WGS sequence"/>
</dbReference>
<sequence>MLEDFQEYYDGEDCKHNLHIDPIFQTFLCPFTKEIMQDPVIIYDGRTFEREAILIWLSECNNLNEENSIISDLSCEKLKTSNLIPNIALCNTIKEWSRRNETARLNLAQIALSPESLEIYVLEALDRIQDLCTKNKNHINNKYFVRKIKLIPKIVDRFRSQNRDIRCKALETLLVIVTDDDENKEAVAMADNEKAIRTMIKFLIQEFSEEKLAAINLLYELSKSESLSEKIGEVDGSIMILIRIVNNDNAKETSVVEKAKHILNNLEKCEKNVLSMAENGRFEPLFNLFLQGSSETKLLIASFLGQLVLIKDTKVLVCKAVGSALINLMVNGTTQEKDAAIKALGQISSYEVSDKLLIKAGILQPLINNILPPTNTVTEKEDKELPFVLKEISANILANVMCHCDDADRMSFVSEDVISGLLHLTSNTGRSMQSKLLEILIGLTNSLNSCQKVSEAIKNSGACDSLVQYIDAPWKEIQSAALKVLRNICPYIQCEIMLALTNGIGGGYLGKLFDIVAETSSLSDEQVAAVSILAEVLPENNSRLFRRLLNENRFIPVTSQTKTMMKREVYGGSSRYINPFLEGLAVVLLKLVLNLDCSISFIRENNLVAIFADLLNTSANGSDKVLIVSAHAIEHLSRKTCQLVRTNKEAPGCMVTEWYRNRNRRRPMVSDYCSVHCGYCLMEDDFCIVQGCVVGKLVLCLDHPNKEVVSAALEAICTLLEDDTAGTKHVNIKQAIYVLITIDGIDPIMQILLNNSNFNHYDRLQKKAVWAVERILRIDDVCQHFFNDKNIIEALKHTYQHSVDDQTKHLSESALNHLDKMPVFSGIFTKSAY</sequence>
<accession>A0A0K9PI59</accession>
<reference evidence="7" key="1">
    <citation type="journal article" date="2016" name="Nature">
        <title>The genome of the seagrass Zostera marina reveals angiosperm adaptation to the sea.</title>
        <authorList>
            <person name="Olsen J.L."/>
            <person name="Rouze P."/>
            <person name="Verhelst B."/>
            <person name="Lin Y.-C."/>
            <person name="Bayer T."/>
            <person name="Collen J."/>
            <person name="Dattolo E."/>
            <person name="De Paoli E."/>
            <person name="Dittami S."/>
            <person name="Maumus F."/>
            <person name="Michel G."/>
            <person name="Kersting A."/>
            <person name="Lauritano C."/>
            <person name="Lohaus R."/>
            <person name="Toepel M."/>
            <person name="Tonon T."/>
            <person name="Vanneste K."/>
            <person name="Amirebrahimi M."/>
            <person name="Brakel J."/>
            <person name="Bostroem C."/>
            <person name="Chovatia M."/>
            <person name="Grimwood J."/>
            <person name="Jenkins J.W."/>
            <person name="Jueterbock A."/>
            <person name="Mraz A."/>
            <person name="Stam W.T."/>
            <person name="Tice H."/>
            <person name="Bornberg-Bauer E."/>
            <person name="Green P.J."/>
            <person name="Pearson G.A."/>
            <person name="Procaccini G."/>
            <person name="Duarte C.M."/>
            <person name="Schmutz J."/>
            <person name="Reusch T.B.H."/>
            <person name="Van de Peer Y."/>
        </authorList>
    </citation>
    <scope>NUCLEOTIDE SEQUENCE [LARGE SCALE GENOMIC DNA]</scope>
    <source>
        <strain evidence="7">cv. Finnish</strain>
    </source>
</reference>
<dbReference type="STRING" id="29655.A0A0K9PI59"/>
<dbReference type="Gene3D" id="1.25.10.10">
    <property type="entry name" value="Leucine-rich Repeat Variant"/>
    <property type="match status" value="3"/>
</dbReference>
<comment type="caution">
    <text evidence="6">The sequence shown here is derived from an EMBL/GenBank/DDBJ whole genome shotgun (WGS) entry which is preliminary data.</text>
</comment>
<dbReference type="OrthoDB" id="10064100at2759"/>
<dbReference type="InterPro" id="IPR011989">
    <property type="entry name" value="ARM-like"/>
</dbReference>
<dbReference type="EMBL" id="LFYR01000869">
    <property type="protein sequence ID" value="KMZ67935.1"/>
    <property type="molecule type" value="Genomic_DNA"/>
</dbReference>
<dbReference type="AlphaFoldDB" id="A0A0K9PI59"/>
<evidence type="ECO:0000256" key="1">
    <source>
        <dbReference type="ARBA" id="ARBA00000900"/>
    </source>
</evidence>
<evidence type="ECO:0000256" key="3">
    <source>
        <dbReference type="ARBA" id="ARBA00012483"/>
    </source>
</evidence>
<keyword evidence="7" id="KW-1185">Reference proteome</keyword>
<dbReference type="GO" id="GO:0061630">
    <property type="term" value="F:ubiquitin protein ligase activity"/>
    <property type="evidence" value="ECO:0007669"/>
    <property type="project" value="UniProtKB-EC"/>
</dbReference>
<dbReference type="Pfam" id="PF04564">
    <property type="entry name" value="U-box"/>
    <property type="match status" value="1"/>
</dbReference>
<dbReference type="SMART" id="SM00504">
    <property type="entry name" value="Ubox"/>
    <property type="match status" value="1"/>
</dbReference>
<dbReference type="InterPro" id="IPR003613">
    <property type="entry name" value="Ubox_domain"/>
</dbReference>
<dbReference type="PANTHER" id="PTHR45958:SF6">
    <property type="entry name" value="U-BOX DOMAIN-CONTAINING PROTEIN 43"/>
    <property type="match status" value="1"/>
</dbReference>
<dbReference type="Gene3D" id="3.30.40.10">
    <property type="entry name" value="Zinc/RING finger domain, C3HC4 (zinc finger)"/>
    <property type="match status" value="1"/>
</dbReference>
<evidence type="ECO:0000313" key="6">
    <source>
        <dbReference type="EMBL" id="KMZ67935.1"/>
    </source>
</evidence>
<dbReference type="UniPathway" id="UPA00143"/>
<dbReference type="InterPro" id="IPR052608">
    <property type="entry name" value="U-box_domain_protein"/>
</dbReference>
<dbReference type="SUPFAM" id="SSF57850">
    <property type="entry name" value="RING/U-box"/>
    <property type="match status" value="1"/>
</dbReference>
<dbReference type="SMART" id="SM00185">
    <property type="entry name" value="ARM"/>
    <property type="match status" value="5"/>
</dbReference>
<dbReference type="InterPro" id="IPR013083">
    <property type="entry name" value="Znf_RING/FYVE/PHD"/>
</dbReference>
<dbReference type="PROSITE" id="PS51698">
    <property type="entry name" value="U_BOX"/>
    <property type="match status" value="1"/>
</dbReference>
<protein>
    <recommendedName>
        <fullName evidence="3">RING-type E3 ubiquitin transferase</fullName>
        <ecNumber evidence="3">2.3.2.27</ecNumber>
    </recommendedName>
</protein>
<evidence type="ECO:0000313" key="7">
    <source>
        <dbReference type="Proteomes" id="UP000036987"/>
    </source>
</evidence>
<proteinExistence type="predicted"/>
<name>A0A0K9PI59_ZOSMR</name>
<dbReference type="InterPro" id="IPR016024">
    <property type="entry name" value="ARM-type_fold"/>
</dbReference>
<dbReference type="SUPFAM" id="SSF48371">
    <property type="entry name" value="ARM repeat"/>
    <property type="match status" value="2"/>
</dbReference>
<dbReference type="EC" id="2.3.2.27" evidence="3"/>
<comment type="catalytic activity">
    <reaction evidence="1">
        <text>S-ubiquitinyl-[E2 ubiquitin-conjugating enzyme]-L-cysteine + [acceptor protein]-L-lysine = [E2 ubiquitin-conjugating enzyme]-L-cysteine + N(6)-ubiquitinyl-[acceptor protein]-L-lysine.</text>
        <dbReference type="EC" id="2.3.2.27"/>
    </reaction>
</comment>
<keyword evidence="4" id="KW-0808">Transferase</keyword>
<evidence type="ECO:0000259" key="5">
    <source>
        <dbReference type="PROSITE" id="PS51698"/>
    </source>
</evidence>
<gene>
    <name evidence="6" type="ORF">ZOSMA_251G00060</name>
</gene>
<evidence type="ECO:0000256" key="4">
    <source>
        <dbReference type="ARBA" id="ARBA00022679"/>
    </source>
</evidence>
<feature type="domain" description="U-box" evidence="5">
    <location>
        <begin position="22"/>
        <end position="103"/>
    </location>
</feature>
<dbReference type="InterPro" id="IPR000225">
    <property type="entry name" value="Armadillo"/>
</dbReference>
<comment type="pathway">
    <text evidence="2">Protein modification; protein ubiquitination.</text>
</comment>